<proteinExistence type="predicted"/>
<feature type="domain" description="CRISPR-associated protein CXXC-CXXC" evidence="1">
    <location>
        <begin position="259"/>
        <end position="308"/>
    </location>
</feature>
<evidence type="ECO:0000313" key="2">
    <source>
        <dbReference type="EMBL" id="MFC7394016.1"/>
    </source>
</evidence>
<dbReference type="EMBL" id="JBHTCO010000017">
    <property type="protein sequence ID" value="MFC7394016.1"/>
    <property type="molecule type" value="Genomic_DNA"/>
</dbReference>
<gene>
    <name evidence="2" type="primary">cas8a1</name>
    <name evidence="2" type="ORF">ACFQRG_13730</name>
</gene>
<dbReference type="Pfam" id="PF09706">
    <property type="entry name" value="Cas_CXXC_CXXC"/>
    <property type="match status" value="1"/>
</dbReference>
<name>A0ABW2PX83_9BACL</name>
<accession>A0ABW2PX83</accession>
<dbReference type="RefSeq" id="WP_380966930.1">
    <property type="nucleotide sequence ID" value="NZ_JBHTCO010000017.1"/>
</dbReference>
<evidence type="ECO:0000313" key="3">
    <source>
        <dbReference type="Proteomes" id="UP001596505"/>
    </source>
</evidence>
<dbReference type="NCBIfam" id="TIGR01908">
    <property type="entry name" value="cas_CXXC_CXXC"/>
    <property type="match status" value="1"/>
</dbReference>
<dbReference type="Proteomes" id="UP001596505">
    <property type="component" value="Unassembled WGS sequence"/>
</dbReference>
<evidence type="ECO:0000259" key="1">
    <source>
        <dbReference type="Pfam" id="PF09706"/>
    </source>
</evidence>
<keyword evidence="3" id="KW-1185">Reference proteome</keyword>
<organism evidence="2 3">
    <name type="scientific">Scopulibacillus cellulosilyticus</name>
    <dbReference type="NCBI Taxonomy" id="2665665"/>
    <lineage>
        <taxon>Bacteria</taxon>
        <taxon>Bacillati</taxon>
        <taxon>Bacillota</taxon>
        <taxon>Bacilli</taxon>
        <taxon>Bacillales</taxon>
        <taxon>Sporolactobacillaceae</taxon>
        <taxon>Scopulibacillus</taxon>
    </lineage>
</organism>
<sequence>MNFVLPMSEWHLNQGLLGYYRILKKSGVDVQTTDDGLVFDTEHLEVLPQAMFNYYLDKYSVKAREGRIIQSYWSKFANGDKNAKKEINDRLKKQIYDKVKKYYSETPSGAELLENIEKFRAEKTYSEELSELLNTIFKGLETPEIHDKLTANFFKAVILGPYFGQVSFLNVVKNDLTIPQQIELFTRDFVQPVIEEIKFLDLLKSAKNEKQVTNFIENGQHKGIKSLKRPLKKLSLNEIKAYIKDTVNKCSFFEDFLGFEQFNEGVFSPLALSAGNAINFSWNANGKVSIPISAIAKLILFCSPAGATMSGNKSIFVQNEGIFAELLKVNEHYSNQKNMDKSFDEIIFDLVAEQQLKADYTMKNFLILEYESDYQAKKTLLDYMTLTPELTHLFKEHNKLFSYMSYRFRVSLIHDLLNYKDTKQLLFYELREKIKHQYSSLEIIYATLIRHFYQCYQKGGVQMSMDTKKQSSYIWVLYKSGASIQRIVGEKKAQGIAYRLLNTVKSGNKKQFMDTIMRVYISANQQMPSLFLNVLHEEKMDFATVADSWIAGLISKKNEVGDETND</sequence>
<protein>
    <submittedName>
        <fullName evidence="2">Type I-B CRISPR-associated protein Cas8b1/Cst1</fullName>
    </submittedName>
</protein>
<reference evidence="3" key="1">
    <citation type="journal article" date="2019" name="Int. J. Syst. Evol. Microbiol.">
        <title>The Global Catalogue of Microorganisms (GCM) 10K type strain sequencing project: providing services to taxonomists for standard genome sequencing and annotation.</title>
        <authorList>
            <consortium name="The Broad Institute Genomics Platform"/>
            <consortium name="The Broad Institute Genome Sequencing Center for Infectious Disease"/>
            <person name="Wu L."/>
            <person name="Ma J."/>
        </authorList>
    </citation>
    <scope>NUCLEOTIDE SEQUENCE [LARGE SCALE GENOMIC DNA]</scope>
    <source>
        <strain evidence="3">CGMCC 1.16305</strain>
    </source>
</reference>
<comment type="caution">
    <text evidence="2">The sequence shown here is derived from an EMBL/GenBank/DDBJ whole genome shotgun (WGS) entry which is preliminary data.</text>
</comment>
<dbReference type="InterPro" id="IPR019121">
    <property type="entry name" value="CRISPR-assoc_CXXC-CXXC_dom"/>
</dbReference>
<dbReference type="InterPro" id="IPR010180">
    <property type="entry name" value="CRISPR-assoc_prot_CXXC-CXXC"/>
</dbReference>